<dbReference type="EMBL" id="CP089276">
    <property type="protein sequence ID" value="USP77300.1"/>
    <property type="molecule type" value="Genomic_DNA"/>
</dbReference>
<organism evidence="7 8">
    <name type="scientific">Curvularia clavata</name>
    <dbReference type="NCBI Taxonomy" id="95742"/>
    <lineage>
        <taxon>Eukaryota</taxon>
        <taxon>Fungi</taxon>
        <taxon>Dikarya</taxon>
        <taxon>Ascomycota</taxon>
        <taxon>Pezizomycotina</taxon>
        <taxon>Dothideomycetes</taxon>
        <taxon>Pleosporomycetidae</taxon>
        <taxon>Pleosporales</taxon>
        <taxon>Pleosporineae</taxon>
        <taxon>Pleosporaceae</taxon>
        <taxon>Curvularia</taxon>
    </lineage>
</organism>
<dbReference type="InterPro" id="IPR036864">
    <property type="entry name" value="Zn2-C6_fun-type_DNA-bd_sf"/>
</dbReference>
<dbReference type="OrthoDB" id="1600564at2759"/>
<feature type="region of interest" description="Disordered" evidence="6">
    <location>
        <begin position="427"/>
        <end position="446"/>
    </location>
</feature>
<evidence type="ECO:0000256" key="1">
    <source>
        <dbReference type="ARBA" id="ARBA00004123"/>
    </source>
</evidence>
<keyword evidence="8" id="KW-1185">Reference proteome</keyword>
<dbReference type="InterPro" id="IPR051089">
    <property type="entry name" value="prtT"/>
</dbReference>
<evidence type="ECO:0000256" key="2">
    <source>
        <dbReference type="ARBA" id="ARBA00023015"/>
    </source>
</evidence>
<feature type="compositionally biased region" description="Polar residues" evidence="6">
    <location>
        <begin position="429"/>
        <end position="446"/>
    </location>
</feature>
<evidence type="ECO:0000313" key="7">
    <source>
        <dbReference type="EMBL" id="USP77300.1"/>
    </source>
</evidence>
<reference evidence="7" key="1">
    <citation type="submission" date="2021-12" db="EMBL/GenBank/DDBJ databases">
        <title>Curvularia clavata genome.</title>
        <authorList>
            <person name="Cao Y."/>
        </authorList>
    </citation>
    <scope>NUCLEOTIDE SEQUENCE</scope>
    <source>
        <strain evidence="7">Yc1106</strain>
    </source>
</reference>
<dbReference type="GO" id="GO:0000976">
    <property type="term" value="F:transcription cis-regulatory region binding"/>
    <property type="evidence" value="ECO:0007669"/>
    <property type="project" value="TreeGrafter"/>
</dbReference>
<keyword evidence="4" id="KW-0804">Transcription</keyword>
<name>A0A9Q8Z8V8_CURCL</name>
<evidence type="ECO:0000256" key="3">
    <source>
        <dbReference type="ARBA" id="ARBA00023125"/>
    </source>
</evidence>
<dbReference type="GO" id="GO:0005634">
    <property type="term" value="C:nucleus"/>
    <property type="evidence" value="ECO:0007669"/>
    <property type="project" value="UniProtKB-SubCell"/>
</dbReference>
<evidence type="ECO:0000256" key="6">
    <source>
        <dbReference type="SAM" id="MobiDB-lite"/>
    </source>
</evidence>
<gene>
    <name evidence="7" type="ORF">yc1106_04574</name>
</gene>
<dbReference type="AlphaFoldDB" id="A0A9Q8Z8V8"/>
<proteinExistence type="predicted"/>
<keyword evidence="2" id="KW-0805">Transcription regulation</keyword>
<evidence type="ECO:0008006" key="9">
    <source>
        <dbReference type="Google" id="ProtNLM"/>
    </source>
</evidence>
<dbReference type="VEuPathDB" id="FungiDB:yc1106_04574"/>
<evidence type="ECO:0000313" key="8">
    <source>
        <dbReference type="Proteomes" id="UP001056012"/>
    </source>
</evidence>
<keyword evidence="5" id="KW-0539">Nucleus</keyword>
<dbReference type="GO" id="GO:0008270">
    <property type="term" value="F:zinc ion binding"/>
    <property type="evidence" value="ECO:0007669"/>
    <property type="project" value="InterPro"/>
</dbReference>
<evidence type="ECO:0000256" key="4">
    <source>
        <dbReference type="ARBA" id="ARBA00023163"/>
    </source>
</evidence>
<dbReference type="Proteomes" id="UP001056012">
    <property type="component" value="Chromosome 3"/>
</dbReference>
<dbReference type="PANTHER" id="PTHR31845">
    <property type="entry name" value="FINGER DOMAIN PROTEIN, PUTATIVE-RELATED"/>
    <property type="match status" value="1"/>
</dbReference>
<accession>A0A9Q8Z8V8</accession>
<comment type="subcellular location">
    <subcellularLocation>
        <location evidence="1">Nucleus</location>
    </subcellularLocation>
</comment>
<dbReference type="PANTHER" id="PTHR31845:SF32">
    <property type="entry name" value="MISCELLANEOUS ZN(II)2CYS6 TRANSCRIPTION FACTOR (EUROFUNG)-RELATED"/>
    <property type="match status" value="1"/>
</dbReference>
<dbReference type="Gene3D" id="4.10.240.10">
    <property type="entry name" value="Zn(2)-C6 fungal-type DNA-binding domain"/>
    <property type="match status" value="1"/>
</dbReference>
<keyword evidence="3" id="KW-0238">DNA-binding</keyword>
<evidence type="ECO:0000256" key="5">
    <source>
        <dbReference type="ARBA" id="ARBA00023242"/>
    </source>
</evidence>
<protein>
    <recommendedName>
        <fullName evidence="9">Zn(2)-C6 fungal-type domain-containing protein</fullName>
    </recommendedName>
</protein>
<sequence>MESTKIPAPYGQACAHCVRAKSRCMLLDGGTCERCHRLNKECTPSSGVRRKSSRNTKASKRSQLEDKLDDLVSILRTRHVTPQQDAIPFQAVTFRSLDFTFQSDGIEAVRDQHLTEEELEKFRWLHLPHFPLVHLPPNLSARQLENEKPLLSLAIKTISNKAYSTQTVLSKRLREIIALKMMVDGEKSLDLLLSVLTCMTCISTTFKYDIMPWSPQLEQDCSQLATGAETEGDQLLVAMARISRIILQAADISLHLNENNGTHAALHIAPLLFSLDQLTKTFPREVSQHSSIVAFTSTARISIYELLILHTSPQPTPSSQMFDQRRAEYLMAFLHLCNQCTQQYLEFDFINITTPTSVVFTHSLRNLHKLLTLTETSWDPSIVRQTVNIVEILELCAVGAERVDANIVEELGEHSVFAIAAKSVRESAPPNSQAQNSDIHNGEDTTMQGFTESLDLPFEDFSDDFWSNPPFYL</sequence>
<dbReference type="GO" id="GO:0000981">
    <property type="term" value="F:DNA-binding transcription factor activity, RNA polymerase II-specific"/>
    <property type="evidence" value="ECO:0007669"/>
    <property type="project" value="InterPro"/>
</dbReference>
<dbReference type="SUPFAM" id="SSF57701">
    <property type="entry name" value="Zn2/Cys6 DNA-binding domain"/>
    <property type="match status" value="1"/>
</dbReference>